<dbReference type="Proteomes" id="UP001055879">
    <property type="component" value="Linkage Group LG01"/>
</dbReference>
<comment type="caution">
    <text evidence="1">The sequence shown here is derived from an EMBL/GenBank/DDBJ whole genome shotgun (WGS) entry which is preliminary data.</text>
</comment>
<name>A0ACB9FE84_ARCLA</name>
<evidence type="ECO:0000313" key="2">
    <source>
        <dbReference type="Proteomes" id="UP001055879"/>
    </source>
</evidence>
<proteinExistence type="predicted"/>
<reference evidence="1 2" key="2">
    <citation type="journal article" date="2022" name="Mol. Ecol. Resour.">
        <title>The genomes of chicory, endive, great burdock and yacon provide insights into Asteraceae paleo-polyploidization history and plant inulin production.</title>
        <authorList>
            <person name="Fan W."/>
            <person name="Wang S."/>
            <person name="Wang H."/>
            <person name="Wang A."/>
            <person name="Jiang F."/>
            <person name="Liu H."/>
            <person name="Zhao H."/>
            <person name="Xu D."/>
            <person name="Zhang Y."/>
        </authorList>
    </citation>
    <scope>NUCLEOTIDE SEQUENCE [LARGE SCALE GENOMIC DNA]</scope>
    <source>
        <strain evidence="2">cv. Niubang</strain>
    </source>
</reference>
<keyword evidence="2" id="KW-1185">Reference proteome</keyword>
<accession>A0ACB9FE84</accession>
<reference evidence="2" key="1">
    <citation type="journal article" date="2022" name="Mol. Ecol. Resour.">
        <title>The genomes of chicory, endive, great burdock and yacon provide insights into Asteraceae palaeo-polyploidization history and plant inulin production.</title>
        <authorList>
            <person name="Fan W."/>
            <person name="Wang S."/>
            <person name="Wang H."/>
            <person name="Wang A."/>
            <person name="Jiang F."/>
            <person name="Liu H."/>
            <person name="Zhao H."/>
            <person name="Xu D."/>
            <person name="Zhang Y."/>
        </authorList>
    </citation>
    <scope>NUCLEOTIDE SEQUENCE [LARGE SCALE GENOMIC DNA]</scope>
    <source>
        <strain evidence="2">cv. Niubang</strain>
    </source>
</reference>
<gene>
    <name evidence="1" type="ORF">L6452_00265</name>
</gene>
<dbReference type="EMBL" id="CM042047">
    <property type="protein sequence ID" value="KAI3769165.1"/>
    <property type="molecule type" value="Genomic_DNA"/>
</dbReference>
<protein>
    <submittedName>
        <fullName evidence="1">Uncharacterized protein</fullName>
    </submittedName>
</protein>
<evidence type="ECO:0000313" key="1">
    <source>
        <dbReference type="EMBL" id="KAI3769165.1"/>
    </source>
</evidence>
<sequence length="1110" mass="126191">MKILFWFIEISCTFFYAIFIKYFVSISETVGLPVIVESHGRNRRLLADTAIHTDDEGATLLNVISDYYFVGEEDEPLSFTELPIQWGENENSDDNKSQIFLRGTADNGLRKLYRSVKAWKCDLLKAKPEISVLSRDNNWIKLQKPKKSFENMIRTILITVHCLHFFKGKPEASGKSLWNHLYKVFSLYDIRPSENDLIDHLSFISEAVKRDETLGKSEFLASFLEKKPRKRKYFDENAEVTMKPSFIVDDINDEYVDEELTIKAVEECESDDEDDGFETVCTICDDGGDLTCCEGRCLRSFHATIESADSNCESLGLRAEVVQVFCCSSATCGHFYHPKCVAKLLHEEGDAASQDLQEKIAAGEPFTCPAHKCHKCKKGEDEKVESLQFAICRRCPRSYHRKCLPSQIVFWNEDNDEDVIARAWNGLLPKSRALLYCLKHKIDAELGTPLRNLKFPDIGLSKKKPVELSVSKKKVVNSDYTSEKGSFLKSQTRGEKSSLSVRPVDSSKKRVTMSSGPEPVKRKRVMDDSKKLLEKNLSMKAGRCNLDDNGPYLGCRLYDYMMNENEPSHSKTDHTSVDKDEQTPRATPLRTENRNLPPLDANSRERILTLMKNAASSISLVEVIKRHVGNLPSTHANLSNVDKSIILARVEGSVEAVHLALRKIDGGCSIEDAIAVCEPSVLNQLTRWKDRLKVYLAPFLHGMRYTSFGRHFTKPEKLEEIVDRLRWYVENGDTIVDFCCGANDFSRLMKKRLDEMGKSCYYKNFDISRPKNDFCFEKRDWMKIMGLNPPFGKNASLANRFIDQALRFEPKLVILIVPPETKRLDRVKIRTPYDLVWKDVYLLAGKSFYLPGSVDANNKQVEQWNNTPPPLYLWSRSDYTSKYIAIAQQHGHISKEPEVYENVKALDLAVENHKSNGEVPIDQIRSQKESSPHDHDRTNMNFWKDGGEPRSQGMYKSYSHYNIAARDPYVGAAYGRPDGGSFVSPDDRIRRPNDIQFYGHERDGYNRQACIEDIRKYGMDPFTSQREGFSSGYELSPTRMNNMGAGPNRGAGFYDHALSGPVVHMDSSGFAPGPYHPFPQQSSSGGWLNDPKKSPMVSSSWQEVDAAGQP</sequence>
<organism evidence="1 2">
    <name type="scientific">Arctium lappa</name>
    <name type="common">Greater burdock</name>
    <name type="synonym">Lappa major</name>
    <dbReference type="NCBI Taxonomy" id="4217"/>
    <lineage>
        <taxon>Eukaryota</taxon>
        <taxon>Viridiplantae</taxon>
        <taxon>Streptophyta</taxon>
        <taxon>Embryophyta</taxon>
        <taxon>Tracheophyta</taxon>
        <taxon>Spermatophyta</taxon>
        <taxon>Magnoliopsida</taxon>
        <taxon>eudicotyledons</taxon>
        <taxon>Gunneridae</taxon>
        <taxon>Pentapetalae</taxon>
        <taxon>asterids</taxon>
        <taxon>campanulids</taxon>
        <taxon>Asterales</taxon>
        <taxon>Asteraceae</taxon>
        <taxon>Carduoideae</taxon>
        <taxon>Cardueae</taxon>
        <taxon>Arctiinae</taxon>
        <taxon>Arctium</taxon>
    </lineage>
</organism>